<comment type="catalytic activity">
    <reaction evidence="1 6">
        <text>Thiol-dependent hydrolysis of ester, thioester, amide, peptide and isopeptide bonds formed by the C-terminal Gly of ubiquitin (a 76-residue protein attached to proteins as an intracellular targeting signal).</text>
        <dbReference type="EC" id="3.4.19.12"/>
    </reaction>
</comment>
<reference evidence="9" key="1">
    <citation type="submission" date="2020-05" db="EMBL/GenBank/DDBJ databases">
        <title>Phylogenomic resolution of chytrid fungi.</title>
        <authorList>
            <person name="Stajich J.E."/>
            <person name="Amses K."/>
            <person name="Simmons R."/>
            <person name="Seto K."/>
            <person name="Myers J."/>
            <person name="Bonds A."/>
            <person name="Quandt C.A."/>
            <person name="Barry K."/>
            <person name="Liu P."/>
            <person name="Grigoriev I."/>
            <person name="Longcore J.E."/>
            <person name="James T.Y."/>
        </authorList>
    </citation>
    <scope>NUCLEOTIDE SEQUENCE</scope>
    <source>
        <strain evidence="9">JEL0476</strain>
    </source>
</reference>
<evidence type="ECO:0000256" key="2">
    <source>
        <dbReference type="ARBA" id="ARBA00022670"/>
    </source>
</evidence>
<proteinExistence type="inferred from homology"/>
<feature type="region of interest" description="Disordered" evidence="7">
    <location>
        <begin position="73"/>
        <end position="110"/>
    </location>
</feature>
<protein>
    <recommendedName>
        <fullName evidence="6">Ubiquitin carboxyl-terminal hydrolase</fullName>
        <ecNumber evidence="6">3.4.19.12</ecNumber>
    </recommendedName>
</protein>
<evidence type="ECO:0000259" key="8">
    <source>
        <dbReference type="PROSITE" id="PS50235"/>
    </source>
</evidence>
<dbReference type="EC" id="3.4.19.12" evidence="6"/>
<comment type="similarity">
    <text evidence="6">Belongs to the peptidase C19 family.</text>
</comment>
<evidence type="ECO:0000256" key="5">
    <source>
        <dbReference type="ARBA" id="ARBA00022807"/>
    </source>
</evidence>
<dbReference type="PANTHER" id="PTHR24006">
    <property type="entry name" value="UBIQUITIN CARBOXYL-TERMINAL HYDROLASE"/>
    <property type="match status" value="1"/>
</dbReference>
<dbReference type="GO" id="GO:0016579">
    <property type="term" value="P:protein deubiquitination"/>
    <property type="evidence" value="ECO:0007669"/>
    <property type="project" value="InterPro"/>
</dbReference>
<dbReference type="PROSITE" id="PS00973">
    <property type="entry name" value="USP_2"/>
    <property type="match status" value="1"/>
</dbReference>
<gene>
    <name evidence="9" type="ORF">HK099_000891</name>
</gene>
<feature type="region of interest" description="Disordered" evidence="7">
    <location>
        <begin position="224"/>
        <end position="246"/>
    </location>
</feature>
<dbReference type="CDD" id="cd02257">
    <property type="entry name" value="Peptidase_C19"/>
    <property type="match status" value="1"/>
</dbReference>
<dbReference type="EMBL" id="JADGJW010001223">
    <property type="protein sequence ID" value="KAJ3205221.1"/>
    <property type="molecule type" value="Genomic_DNA"/>
</dbReference>
<dbReference type="GO" id="GO:0004843">
    <property type="term" value="F:cysteine-type deubiquitinase activity"/>
    <property type="evidence" value="ECO:0007669"/>
    <property type="project" value="UniProtKB-UniRule"/>
</dbReference>
<organism evidence="9 10">
    <name type="scientific">Clydaea vesicula</name>
    <dbReference type="NCBI Taxonomy" id="447962"/>
    <lineage>
        <taxon>Eukaryota</taxon>
        <taxon>Fungi</taxon>
        <taxon>Fungi incertae sedis</taxon>
        <taxon>Chytridiomycota</taxon>
        <taxon>Chytridiomycota incertae sedis</taxon>
        <taxon>Chytridiomycetes</taxon>
        <taxon>Lobulomycetales</taxon>
        <taxon>Lobulomycetaceae</taxon>
        <taxon>Clydaea</taxon>
    </lineage>
</organism>
<dbReference type="Pfam" id="PF00443">
    <property type="entry name" value="UCH"/>
    <property type="match status" value="1"/>
</dbReference>
<keyword evidence="3 6" id="KW-0833">Ubl conjugation pathway</keyword>
<dbReference type="InterPro" id="IPR050164">
    <property type="entry name" value="Peptidase_C19"/>
</dbReference>
<feature type="domain" description="USP" evidence="8">
    <location>
        <begin position="274"/>
        <end position="623"/>
    </location>
</feature>
<dbReference type="Proteomes" id="UP001211065">
    <property type="component" value="Unassembled WGS sequence"/>
</dbReference>
<dbReference type="InterPro" id="IPR001394">
    <property type="entry name" value="Peptidase_C19_UCH"/>
</dbReference>
<evidence type="ECO:0000256" key="3">
    <source>
        <dbReference type="ARBA" id="ARBA00022786"/>
    </source>
</evidence>
<dbReference type="InterPro" id="IPR038765">
    <property type="entry name" value="Papain-like_cys_pep_sf"/>
</dbReference>
<dbReference type="GO" id="GO:0005634">
    <property type="term" value="C:nucleus"/>
    <property type="evidence" value="ECO:0007669"/>
    <property type="project" value="TreeGrafter"/>
</dbReference>
<dbReference type="GO" id="GO:0006508">
    <property type="term" value="P:proteolysis"/>
    <property type="evidence" value="ECO:0007669"/>
    <property type="project" value="UniProtKB-KW"/>
</dbReference>
<feature type="compositionally biased region" description="Polar residues" evidence="7">
    <location>
        <begin position="79"/>
        <end position="90"/>
    </location>
</feature>
<dbReference type="GO" id="GO:0005829">
    <property type="term" value="C:cytosol"/>
    <property type="evidence" value="ECO:0007669"/>
    <property type="project" value="TreeGrafter"/>
</dbReference>
<dbReference type="PROSITE" id="PS00972">
    <property type="entry name" value="USP_1"/>
    <property type="match status" value="1"/>
</dbReference>
<comment type="caution">
    <text evidence="9">The sequence shown here is derived from an EMBL/GenBank/DDBJ whole genome shotgun (WGS) entry which is preliminary data.</text>
</comment>
<sequence length="623" mass="70036">EKTFPSFGDLSREDLETISPSWTKTAYTVGEWSNVNVRKRSTILFGSVQTNTSSYKPHFQQSPILITKNKTEIPAKTKPSPNAQNQNSNYKRLPETSPLKPPSNINNSKIANNKTINKEDNVTSQQEVTLVTEKTNTSISIDTKLDALTTSKHETTVHTIVSSSSIKEVNTINLESPVDLQSQIPQKKLISSDTEVEDSSATSANQTYSSKPVSWANLLKTNGSEKTSKSNLTSPTVKTPLSANSNGLHTPGKIKFQELSQFTISYNAILIRPRGLINVGNMCFMNVILQLLVHCVPFHNFFMKYLKDFSFSLKNETPLMEAMLNFFKEFKEEEAGAIFDTKIIENSDAFAPEYVYDILRSLKKNQTQKVKDAEEFLGYLLDGLHEELLKVISGFPEGKSEEEKASESESWVEVGPKNKTLVPRIAEHVESHITKLFSGKMRSVVKCPGQKASVTLEPFSAIQLDITPDNVNTIEDALVNLNVPEHLEDFSSAKGEKIEATKQNFIESIPPILILHLKRFIYNELGGTQKVFKHVEYNERLKIKPEIISSTTRASHSKTEYRLSSVVYHHGKLAAGGHYTVDVQRQNSEWLNIDDDSIKPVSVEDVVKEHFDKQAYMLVYIRI</sequence>
<keyword evidence="4 6" id="KW-0378">Hydrolase</keyword>
<evidence type="ECO:0000256" key="6">
    <source>
        <dbReference type="RuleBase" id="RU366025"/>
    </source>
</evidence>
<dbReference type="InterPro" id="IPR018200">
    <property type="entry name" value="USP_CS"/>
</dbReference>
<accession>A0AAD5XSM0</accession>
<evidence type="ECO:0000313" key="9">
    <source>
        <dbReference type="EMBL" id="KAJ3205221.1"/>
    </source>
</evidence>
<dbReference type="SUPFAM" id="SSF54001">
    <property type="entry name" value="Cysteine proteinases"/>
    <property type="match status" value="1"/>
</dbReference>
<dbReference type="PROSITE" id="PS50235">
    <property type="entry name" value="USP_3"/>
    <property type="match status" value="1"/>
</dbReference>
<dbReference type="InterPro" id="IPR028889">
    <property type="entry name" value="USP"/>
</dbReference>
<dbReference type="PANTHER" id="PTHR24006:SF687">
    <property type="entry name" value="UBIQUITIN CARBOXYL-TERMINAL HYDROLASE 10"/>
    <property type="match status" value="1"/>
</dbReference>
<evidence type="ECO:0000256" key="1">
    <source>
        <dbReference type="ARBA" id="ARBA00000707"/>
    </source>
</evidence>
<name>A0AAD5XSM0_9FUNG</name>
<dbReference type="AlphaFoldDB" id="A0AAD5XSM0"/>
<keyword evidence="10" id="KW-1185">Reference proteome</keyword>
<evidence type="ECO:0000256" key="4">
    <source>
        <dbReference type="ARBA" id="ARBA00022801"/>
    </source>
</evidence>
<dbReference type="Gene3D" id="3.90.70.10">
    <property type="entry name" value="Cysteine proteinases"/>
    <property type="match status" value="1"/>
</dbReference>
<keyword evidence="5 6" id="KW-0788">Thiol protease</keyword>
<keyword evidence="2 6" id="KW-0645">Protease</keyword>
<evidence type="ECO:0000256" key="7">
    <source>
        <dbReference type="SAM" id="MobiDB-lite"/>
    </source>
</evidence>
<feature type="non-terminal residue" evidence="9">
    <location>
        <position position="623"/>
    </location>
</feature>
<evidence type="ECO:0000313" key="10">
    <source>
        <dbReference type="Proteomes" id="UP001211065"/>
    </source>
</evidence>